<protein>
    <submittedName>
        <fullName evidence="1">Uncharacterized protein</fullName>
    </submittedName>
</protein>
<name>A0AAD4L4B1_9EURO</name>
<dbReference type="AlphaFoldDB" id="A0AAD4L4B1"/>
<proteinExistence type="predicted"/>
<sequence>MLFLRLLSGHTTRWWWWRLERSVRTRHYTTRHQQRSIPSLHAMAIQRPPKARVSIKTSHKTRPCRASAVLDYGRQTAG</sequence>
<organism evidence="1 2">
    <name type="scientific">Talaromyces proteolyticus</name>
    <dbReference type="NCBI Taxonomy" id="1131652"/>
    <lineage>
        <taxon>Eukaryota</taxon>
        <taxon>Fungi</taxon>
        <taxon>Dikarya</taxon>
        <taxon>Ascomycota</taxon>
        <taxon>Pezizomycotina</taxon>
        <taxon>Eurotiomycetes</taxon>
        <taxon>Eurotiomycetidae</taxon>
        <taxon>Eurotiales</taxon>
        <taxon>Trichocomaceae</taxon>
        <taxon>Talaromyces</taxon>
        <taxon>Talaromyces sect. Bacilispori</taxon>
    </lineage>
</organism>
<keyword evidence="2" id="KW-1185">Reference proteome</keyword>
<reference evidence="1" key="1">
    <citation type="submission" date="2021-12" db="EMBL/GenBank/DDBJ databases">
        <title>Convergent genome expansion in fungi linked to evolution of root-endophyte symbiosis.</title>
        <authorList>
            <consortium name="DOE Joint Genome Institute"/>
            <person name="Ke Y.-H."/>
            <person name="Bonito G."/>
            <person name="Liao H.-L."/>
            <person name="Looney B."/>
            <person name="Rojas-Flechas A."/>
            <person name="Nash J."/>
            <person name="Hameed K."/>
            <person name="Schadt C."/>
            <person name="Martin F."/>
            <person name="Crous P.W."/>
            <person name="Miettinen O."/>
            <person name="Magnuson J.K."/>
            <person name="Labbe J."/>
            <person name="Jacobson D."/>
            <person name="Doktycz M.J."/>
            <person name="Veneault-Fourrey C."/>
            <person name="Kuo A."/>
            <person name="Mondo S."/>
            <person name="Calhoun S."/>
            <person name="Riley R."/>
            <person name="Ohm R."/>
            <person name="LaButti K."/>
            <person name="Andreopoulos B."/>
            <person name="Pangilinan J."/>
            <person name="Nolan M."/>
            <person name="Tritt A."/>
            <person name="Clum A."/>
            <person name="Lipzen A."/>
            <person name="Daum C."/>
            <person name="Barry K."/>
            <person name="Grigoriev I.V."/>
            <person name="Vilgalys R."/>
        </authorList>
    </citation>
    <scope>NUCLEOTIDE SEQUENCE</scope>
    <source>
        <strain evidence="1">PMI_201</strain>
    </source>
</reference>
<gene>
    <name evidence="1" type="ORF">BGW36DRAFT_370310</name>
</gene>
<dbReference type="Proteomes" id="UP001201262">
    <property type="component" value="Unassembled WGS sequence"/>
</dbReference>
<accession>A0AAD4L4B1</accession>
<evidence type="ECO:0000313" key="1">
    <source>
        <dbReference type="EMBL" id="KAH8703963.1"/>
    </source>
</evidence>
<dbReference type="EMBL" id="JAJTJA010000002">
    <property type="protein sequence ID" value="KAH8703963.1"/>
    <property type="molecule type" value="Genomic_DNA"/>
</dbReference>
<comment type="caution">
    <text evidence="1">The sequence shown here is derived from an EMBL/GenBank/DDBJ whole genome shotgun (WGS) entry which is preliminary data.</text>
</comment>
<evidence type="ECO:0000313" key="2">
    <source>
        <dbReference type="Proteomes" id="UP001201262"/>
    </source>
</evidence>
<dbReference type="RefSeq" id="XP_046076981.1">
    <property type="nucleotide sequence ID" value="XM_046215234.1"/>
</dbReference>
<dbReference type="GeneID" id="70245521"/>